<dbReference type="EMBL" id="BMAW01026146">
    <property type="protein sequence ID" value="GFT95742.1"/>
    <property type="molecule type" value="Genomic_DNA"/>
</dbReference>
<dbReference type="Proteomes" id="UP000887013">
    <property type="component" value="Unassembled WGS sequence"/>
</dbReference>
<organism evidence="1 2">
    <name type="scientific">Nephila pilipes</name>
    <name type="common">Giant wood spider</name>
    <name type="synonym">Nephila maculata</name>
    <dbReference type="NCBI Taxonomy" id="299642"/>
    <lineage>
        <taxon>Eukaryota</taxon>
        <taxon>Metazoa</taxon>
        <taxon>Ecdysozoa</taxon>
        <taxon>Arthropoda</taxon>
        <taxon>Chelicerata</taxon>
        <taxon>Arachnida</taxon>
        <taxon>Araneae</taxon>
        <taxon>Araneomorphae</taxon>
        <taxon>Entelegynae</taxon>
        <taxon>Araneoidea</taxon>
        <taxon>Nephilidae</taxon>
        <taxon>Nephila</taxon>
    </lineage>
</organism>
<protein>
    <submittedName>
        <fullName evidence="1">Uncharacterized protein</fullName>
    </submittedName>
</protein>
<sequence>MLRIEDRGKSKRLSASSALLVPAADSDANVSISAATAAERVCLRLSRPDLTRSSFLKSLSKLDQTMAAFDRVVSISLSYGRQLWMVGEKEVYNETNIIFSEENIISAAFDVKSFSI</sequence>
<accession>A0A8X6Q4G7</accession>
<evidence type="ECO:0000313" key="1">
    <source>
        <dbReference type="EMBL" id="GFT95742.1"/>
    </source>
</evidence>
<name>A0A8X6Q4G7_NEPPI</name>
<gene>
    <name evidence="1" type="ORF">NPIL_222821</name>
</gene>
<keyword evidence="2" id="KW-1185">Reference proteome</keyword>
<comment type="caution">
    <text evidence="1">The sequence shown here is derived from an EMBL/GenBank/DDBJ whole genome shotgun (WGS) entry which is preliminary data.</text>
</comment>
<dbReference type="AlphaFoldDB" id="A0A8X6Q4G7"/>
<reference evidence="1" key="1">
    <citation type="submission" date="2020-08" db="EMBL/GenBank/DDBJ databases">
        <title>Multicomponent nature underlies the extraordinary mechanical properties of spider dragline silk.</title>
        <authorList>
            <person name="Kono N."/>
            <person name="Nakamura H."/>
            <person name="Mori M."/>
            <person name="Yoshida Y."/>
            <person name="Ohtoshi R."/>
            <person name="Malay A.D."/>
            <person name="Moran D.A.P."/>
            <person name="Tomita M."/>
            <person name="Numata K."/>
            <person name="Arakawa K."/>
        </authorList>
    </citation>
    <scope>NUCLEOTIDE SEQUENCE</scope>
</reference>
<evidence type="ECO:0000313" key="2">
    <source>
        <dbReference type="Proteomes" id="UP000887013"/>
    </source>
</evidence>
<proteinExistence type="predicted"/>